<evidence type="ECO:0000313" key="12">
    <source>
        <dbReference type="Proteomes" id="UP000594260"/>
    </source>
</evidence>
<dbReference type="EnsemblMetazoa" id="XM_022807771">
    <property type="protein sequence ID" value="XP_022663506"/>
    <property type="gene ID" value="LOC111251305"/>
</dbReference>
<feature type="compositionally biased region" description="Basic and acidic residues" evidence="8">
    <location>
        <begin position="66"/>
        <end position="77"/>
    </location>
</feature>
<evidence type="ECO:0000259" key="10">
    <source>
        <dbReference type="Pfam" id="PF07885"/>
    </source>
</evidence>
<reference evidence="11" key="1">
    <citation type="submission" date="2021-01" db="UniProtKB">
        <authorList>
            <consortium name="EnsemblMetazoa"/>
        </authorList>
    </citation>
    <scope>IDENTIFICATION</scope>
</reference>
<keyword evidence="2" id="KW-0813">Transport</keyword>
<evidence type="ECO:0000256" key="2">
    <source>
        <dbReference type="ARBA" id="ARBA00022448"/>
    </source>
</evidence>
<dbReference type="OrthoDB" id="297496at2759"/>
<keyword evidence="3 9" id="KW-0812">Transmembrane</keyword>
<feature type="transmembrane region" description="Helical" evidence="9">
    <location>
        <begin position="140"/>
        <end position="161"/>
    </location>
</feature>
<dbReference type="InterPro" id="IPR013099">
    <property type="entry name" value="K_chnl_dom"/>
</dbReference>
<feature type="domain" description="Potassium channel" evidence="10">
    <location>
        <begin position="94"/>
        <end position="165"/>
    </location>
</feature>
<evidence type="ECO:0000256" key="5">
    <source>
        <dbReference type="ARBA" id="ARBA00023065"/>
    </source>
</evidence>
<keyword evidence="6 9" id="KW-0472">Membrane</keyword>
<dbReference type="InterPro" id="IPR003280">
    <property type="entry name" value="2pore_dom_K_chnl"/>
</dbReference>
<dbReference type="GO" id="GO:0015271">
    <property type="term" value="F:outward rectifier potassium channel activity"/>
    <property type="evidence" value="ECO:0007669"/>
    <property type="project" value="TreeGrafter"/>
</dbReference>
<sequence>MFLLPWVARLPRFDLQVEENQLGHIGRKHQRPDDTPVLQDDRSVVGNPQRNRPPGTSDASFVAPRRGIDSRRPRRASRELPEPHIPVTLVVAFLFVYMLCGSVVFSIFHDWTWFESFYFIFVSMSTIGFGDYVPEHPLSMMATFVYLLFGLALTSMCINVIQEKLNATFQKAKLHIALSLGLEPEAFQDEGLTTVYEDLREDLTDRLDEIKQGSIVQL</sequence>
<keyword evidence="12" id="KW-1185">Reference proteome</keyword>
<evidence type="ECO:0000313" key="11">
    <source>
        <dbReference type="EnsemblMetazoa" id="XP_022663506"/>
    </source>
</evidence>
<dbReference type="SUPFAM" id="SSF81324">
    <property type="entry name" value="Voltage-gated potassium channels"/>
    <property type="match status" value="1"/>
</dbReference>
<keyword evidence="5" id="KW-0406">Ion transport</keyword>
<keyword evidence="4 9" id="KW-1133">Transmembrane helix</keyword>
<feature type="region of interest" description="Disordered" evidence="8">
    <location>
        <begin position="24"/>
        <end position="77"/>
    </location>
</feature>
<feature type="transmembrane region" description="Helical" evidence="9">
    <location>
        <begin position="85"/>
        <end position="105"/>
    </location>
</feature>
<evidence type="ECO:0000256" key="7">
    <source>
        <dbReference type="ARBA" id="ARBA00023303"/>
    </source>
</evidence>
<dbReference type="GeneID" id="111251305"/>
<evidence type="ECO:0000256" key="8">
    <source>
        <dbReference type="SAM" id="MobiDB-lite"/>
    </source>
</evidence>
<dbReference type="Pfam" id="PF07885">
    <property type="entry name" value="Ion_trans_2"/>
    <property type="match status" value="1"/>
</dbReference>
<evidence type="ECO:0000256" key="6">
    <source>
        <dbReference type="ARBA" id="ARBA00023136"/>
    </source>
</evidence>
<evidence type="ECO:0000256" key="3">
    <source>
        <dbReference type="ARBA" id="ARBA00022692"/>
    </source>
</evidence>
<organism evidence="11 12">
    <name type="scientific">Varroa destructor</name>
    <name type="common">Honeybee mite</name>
    <dbReference type="NCBI Taxonomy" id="109461"/>
    <lineage>
        <taxon>Eukaryota</taxon>
        <taxon>Metazoa</taxon>
        <taxon>Ecdysozoa</taxon>
        <taxon>Arthropoda</taxon>
        <taxon>Chelicerata</taxon>
        <taxon>Arachnida</taxon>
        <taxon>Acari</taxon>
        <taxon>Parasitiformes</taxon>
        <taxon>Mesostigmata</taxon>
        <taxon>Gamasina</taxon>
        <taxon>Dermanyssoidea</taxon>
        <taxon>Varroidae</taxon>
        <taxon>Varroa</taxon>
    </lineage>
</organism>
<comment type="subcellular location">
    <subcellularLocation>
        <location evidence="1">Membrane</location>
        <topology evidence="1">Multi-pass membrane protein</topology>
    </subcellularLocation>
</comment>
<feature type="transmembrane region" description="Helical" evidence="9">
    <location>
        <begin position="117"/>
        <end position="134"/>
    </location>
</feature>
<dbReference type="InParanoid" id="A0A7M7K997"/>
<feature type="compositionally biased region" description="Basic and acidic residues" evidence="8">
    <location>
        <begin position="31"/>
        <end position="43"/>
    </location>
</feature>
<dbReference type="RefSeq" id="XP_022663506.1">
    <property type="nucleotide sequence ID" value="XM_022807771.1"/>
</dbReference>
<dbReference type="GO" id="GO:0005886">
    <property type="term" value="C:plasma membrane"/>
    <property type="evidence" value="ECO:0007669"/>
    <property type="project" value="TreeGrafter"/>
</dbReference>
<protein>
    <recommendedName>
        <fullName evidence="10">Potassium channel domain-containing protein</fullName>
    </recommendedName>
</protein>
<accession>A0A7M7K997</accession>
<dbReference type="PANTHER" id="PTHR11003">
    <property type="entry name" value="POTASSIUM CHANNEL, SUBFAMILY K"/>
    <property type="match status" value="1"/>
</dbReference>
<evidence type="ECO:0000256" key="1">
    <source>
        <dbReference type="ARBA" id="ARBA00004141"/>
    </source>
</evidence>
<evidence type="ECO:0000256" key="9">
    <source>
        <dbReference type="SAM" id="Phobius"/>
    </source>
</evidence>
<dbReference type="GO" id="GO:0022841">
    <property type="term" value="F:potassium ion leak channel activity"/>
    <property type="evidence" value="ECO:0007669"/>
    <property type="project" value="TreeGrafter"/>
</dbReference>
<dbReference type="PANTHER" id="PTHR11003:SF335">
    <property type="entry name" value="POTASSIUM CHANNEL DOMAIN-CONTAINING PROTEIN"/>
    <property type="match status" value="1"/>
</dbReference>
<dbReference type="AlphaFoldDB" id="A0A7M7K997"/>
<dbReference type="KEGG" id="vde:111251305"/>
<dbReference type="GO" id="GO:0030322">
    <property type="term" value="P:stabilization of membrane potential"/>
    <property type="evidence" value="ECO:0007669"/>
    <property type="project" value="TreeGrafter"/>
</dbReference>
<dbReference type="Proteomes" id="UP000594260">
    <property type="component" value="Unplaced"/>
</dbReference>
<evidence type="ECO:0000256" key="4">
    <source>
        <dbReference type="ARBA" id="ARBA00022989"/>
    </source>
</evidence>
<keyword evidence="7" id="KW-0407">Ion channel</keyword>
<name>A0A7M7K997_VARDE</name>
<proteinExistence type="predicted"/>
<dbReference type="Gene3D" id="1.10.287.70">
    <property type="match status" value="1"/>
</dbReference>